<dbReference type="EMBL" id="JBGFUD010005421">
    <property type="protein sequence ID" value="MFH4980342.1"/>
    <property type="molecule type" value="Genomic_DNA"/>
</dbReference>
<keyword evidence="2" id="KW-1185">Reference proteome</keyword>
<name>A0ABD6EUI2_9BILA</name>
<protein>
    <submittedName>
        <fullName evidence="1">Uncharacterized protein</fullName>
    </submittedName>
</protein>
<evidence type="ECO:0000313" key="1">
    <source>
        <dbReference type="EMBL" id="MFH4980342.1"/>
    </source>
</evidence>
<proteinExistence type="predicted"/>
<evidence type="ECO:0000313" key="2">
    <source>
        <dbReference type="Proteomes" id="UP001608902"/>
    </source>
</evidence>
<reference evidence="1 2" key="1">
    <citation type="submission" date="2024-08" db="EMBL/GenBank/DDBJ databases">
        <title>Gnathostoma spinigerum genome.</title>
        <authorList>
            <person name="Gonzalez-Bertolin B."/>
            <person name="Monzon S."/>
            <person name="Zaballos A."/>
            <person name="Jimenez P."/>
            <person name="Dekumyoy P."/>
            <person name="Varona S."/>
            <person name="Cuesta I."/>
            <person name="Sumanam S."/>
            <person name="Adisakwattana P."/>
            <person name="Gasser R.B."/>
            <person name="Hernandez-Gonzalez A."/>
            <person name="Young N.D."/>
            <person name="Perteguer M.J."/>
        </authorList>
    </citation>
    <scope>NUCLEOTIDE SEQUENCE [LARGE SCALE GENOMIC DNA]</scope>
    <source>
        <strain evidence="1">AL3</strain>
        <tissue evidence="1">Liver</tissue>
    </source>
</reference>
<dbReference type="AlphaFoldDB" id="A0ABD6EUI2"/>
<accession>A0ABD6EUI2</accession>
<organism evidence="1 2">
    <name type="scientific">Gnathostoma spinigerum</name>
    <dbReference type="NCBI Taxonomy" id="75299"/>
    <lineage>
        <taxon>Eukaryota</taxon>
        <taxon>Metazoa</taxon>
        <taxon>Ecdysozoa</taxon>
        <taxon>Nematoda</taxon>
        <taxon>Chromadorea</taxon>
        <taxon>Rhabditida</taxon>
        <taxon>Spirurina</taxon>
        <taxon>Gnathostomatomorpha</taxon>
        <taxon>Gnathostomatoidea</taxon>
        <taxon>Gnathostomatidae</taxon>
        <taxon>Gnathostoma</taxon>
    </lineage>
</organism>
<comment type="caution">
    <text evidence="1">The sequence shown here is derived from an EMBL/GenBank/DDBJ whole genome shotgun (WGS) entry which is preliminary data.</text>
</comment>
<gene>
    <name evidence="1" type="ORF">AB6A40_007051</name>
</gene>
<sequence>MSQSVSGLEAELAVIDVGRRTEIGMEKTGSNLAIGNAHIEKCITLPKLGGEKSDIVGEHQKREETERE</sequence>
<dbReference type="Proteomes" id="UP001608902">
    <property type="component" value="Unassembled WGS sequence"/>
</dbReference>